<comment type="pathway">
    <text evidence="2 7">Cofactor biosynthesis; molybdopterin biosynthesis.</text>
</comment>
<gene>
    <name evidence="10" type="ORF">ET989_00095</name>
</gene>
<dbReference type="InterPro" id="IPR005111">
    <property type="entry name" value="MoeA_C_domain_IV"/>
</dbReference>
<dbReference type="RefSeq" id="WP_131166534.1">
    <property type="nucleotide sequence ID" value="NZ_SDMQ01000001.1"/>
</dbReference>
<dbReference type="GO" id="GO:0061599">
    <property type="term" value="F:molybdopterin molybdotransferase activity"/>
    <property type="evidence" value="ECO:0007669"/>
    <property type="project" value="UniProtKB-UniRule"/>
</dbReference>
<dbReference type="SUPFAM" id="SSF63867">
    <property type="entry name" value="MoeA C-terminal domain-like"/>
    <property type="match status" value="1"/>
</dbReference>
<dbReference type="CDD" id="cd00887">
    <property type="entry name" value="MoeA"/>
    <property type="match status" value="1"/>
</dbReference>
<dbReference type="GO" id="GO:0046872">
    <property type="term" value="F:metal ion binding"/>
    <property type="evidence" value="ECO:0007669"/>
    <property type="project" value="UniProtKB-UniRule"/>
</dbReference>
<dbReference type="PANTHER" id="PTHR10192:SF5">
    <property type="entry name" value="GEPHYRIN"/>
    <property type="match status" value="1"/>
</dbReference>
<evidence type="ECO:0000256" key="5">
    <source>
        <dbReference type="ARBA" id="ARBA00023150"/>
    </source>
</evidence>
<dbReference type="Pfam" id="PF03454">
    <property type="entry name" value="MoeA_C"/>
    <property type="match status" value="1"/>
</dbReference>
<dbReference type="InterPro" id="IPR036425">
    <property type="entry name" value="MoaB/Mog-like_dom_sf"/>
</dbReference>
<dbReference type="InterPro" id="IPR036688">
    <property type="entry name" value="MoeA_C_domain_IV_sf"/>
</dbReference>
<evidence type="ECO:0000256" key="2">
    <source>
        <dbReference type="ARBA" id="ARBA00005046"/>
    </source>
</evidence>
<feature type="domain" description="MoaB/Mog" evidence="9">
    <location>
        <begin position="223"/>
        <end position="358"/>
    </location>
</feature>
<evidence type="ECO:0000313" key="10">
    <source>
        <dbReference type="EMBL" id="TBT88403.1"/>
    </source>
</evidence>
<evidence type="ECO:0000313" key="11">
    <source>
        <dbReference type="Proteomes" id="UP000292373"/>
    </source>
</evidence>
<keyword evidence="7" id="KW-0460">Magnesium</keyword>
<evidence type="ECO:0000256" key="3">
    <source>
        <dbReference type="ARBA" id="ARBA00010763"/>
    </source>
</evidence>
<comment type="caution">
    <text evidence="10">The sequence shown here is derived from an EMBL/GenBank/DDBJ whole genome shotgun (WGS) entry which is preliminary data.</text>
</comment>
<proteinExistence type="inferred from homology"/>
<dbReference type="AlphaFoldDB" id="A0A4Q9KGG1"/>
<evidence type="ECO:0000256" key="1">
    <source>
        <dbReference type="ARBA" id="ARBA00002901"/>
    </source>
</evidence>
<accession>A0A4Q9KGG1</accession>
<keyword evidence="7" id="KW-0479">Metal-binding</keyword>
<dbReference type="OrthoDB" id="9804758at2"/>
<dbReference type="Pfam" id="PF00994">
    <property type="entry name" value="MoCF_biosynth"/>
    <property type="match status" value="1"/>
</dbReference>
<keyword evidence="5 7" id="KW-0501">Molybdenum cofactor biosynthesis</keyword>
<evidence type="ECO:0000256" key="7">
    <source>
        <dbReference type="RuleBase" id="RU365090"/>
    </source>
</evidence>
<dbReference type="Gene3D" id="2.170.190.11">
    <property type="entry name" value="Molybdopterin biosynthesis moea protein, domain 3"/>
    <property type="match status" value="1"/>
</dbReference>
<dbReference type="SUPFAM" id="SSF53218">
    <property type="entry name" value="Molybdenum cofactor biosynthesis proteins"/>
    <property type="match status" value="1"/>
</dbReference>
<dbReference type="GO" id="GO:0006777">
    <property type="term" value="P:Mo-molybdopterin cofactor biosynthetic process"/>
    <property type="evidence" value="ECO:0007669"/>
    <property type="project" value="UniProtKB-UniRule"/>
</dbReference>
<evidence type="ECO:0000259" key="9">
    <source>
        <dbReference type="SMART" id="SM00852"/>
    </source>
</evidence>
<dbReference type="GO" id="GO:0005829">
    <property type="term" value="C:cytosol"/>
    <property type="evidence" value="ECO:0007669"/>
    <property type="project" value="TreeGrafter"/>
</dbReference>
<dbReference type="Proteomes" id="UP000292373">
    <property type="component" value="Unassembled WGS sequence"/>
</dbReference>
<dbReference type="Gene3D" id="3.90.105.10">
    <property type="entry name" value="Molybdopterin biosynthesis moea protein, domain 2"/>
    <property type="match status" value="1"/>
</dbReference>
<dbReference type="EC" id="2.10.1.1" evidence="7"/>
<dbReference type="UniPathway" id="UPA00344"/>
<evidence type="ECO:0000256" key="4">
    <source>
        <dbReference type="ARBA" id="ARBA00022505"/>
    </source>
</evidence>
<feature type="region of interest" description="Disordered" evidence="8">
    <location>
        <begin position="1"/>
        <end position="31"/>
    </location>
</feature>
<dbReference type="PANTHER" id="PTHR10192">
    <property type="entry name" value="MOLYBDOPTERIN BIOSYNTHESIS PROTEIN"/>
    <property type="match status" value="1"/>
</dbReference>
<organism evidence="10 11">
    <name type="scientific">Propioniciclava sinopodophylli</name>
    <dbReference type="NCBI Taxonomy" id="1837344"/>
    <lineage>
        <taxon>Bacteria</taxon>
        <taxon>Bacillati</taxon>
        <taxon>Actinomycetota</taxon>
        <taxon>Actinomycetes</taxon>
        <taxon>Propionibacteriales</taxon>
        <taxon>Propionibacteriaceae</taxon>
        <taxon>Propioniciclava</taxon>
    </lineage>
</organism>
<feature type="compositionally biased region" description="Low complexity" evidence="8">
    <location>
        <begin position="11"/>
        <end position="31"/>
    </location>
</feature>
<protein>
    <recommendedName>
        <fullName evidence="7">Molybdopterin molybdenumtransferase</fullName>
        <ecNumber evidence="7">2.10.1.1</ecNumber>
    </recommendedName>
</protein>
<dbReference type="SUPFAM" id="SSF63882">
    <property type="entry name" value="MoeA N-terminal region -like"/>
    <property type="match status" value="1"/>
</dbReference>
<keyword evidence="4 7" id="KW-0500">Molybdenum</keyword>
<dbReference type="InterPro" id="IPR001453">
    <property type="entry name" value="MoaB/Mog_dom"/>
</dbReference>
<comment type="function">
    <text evidence="1 7">Catalyzes the insertion of molybdate into adenylated molybdopterin with the concomitant release of AMP.</text>
</comment>
<name>A0A4Q9KGG1_9ACTN</name>
<evidence type="ECO:0000256" key="6">
    <source>
        <dbReference type="ARBA" id="ARBA00047317"/>
    </source>
</evidence>
<comment type="similarity">
    <text evidence="3 7">Belongs to the MoeA family.</text>
</comment>
<keyword evidence="7 10" id="KW-0808">Transferase</keyword>
<comment type="catalytic activity">
    <reaction evidence="6">
        <text>adenylyl-molybdopterin + molybdate = Mo-molybdopterin + AMP + H(+)</text>
        <dbReference type="Rhea" id="RHEA:35047"/>
        <dbReference type="ChEBI" id="CHEBI:15378"/>
        <dbReference type="ChEBI" id="CHEBI:36264"/>
        <dbReference type="ChEBI" id="CHEBI:62727"/>
        <dbReference type="ChEBI" id="CHEBI:71302"/>
        <dbReference type="ChEBI" id="CHEBI:456215"/>
        <dbReference type="EC" id="2.10.1.1"/>
    </reaction>
</comment>
<dbReference type="SMART" id="SM00852">
    <property type="entry name" value="MoCF_biosynth"/>
    <property type="match status" value="1"/>
</dbReference>
<dbReference type="InterPro" id="IPR036135">
    <property type="entry name" value="MoeA_linker/N_sf"/>
</dbReference>
<evidence type="ECO:0000256" key="8">
    <source>
        <dbReference type="SAM" id="MobiDB-lite"/>
    </source>
</evidence>
<dbReference type="EMBL" id="SDMQ01000001">
    <property type="protein sequence ID" value="TBT88403.1"/>
    <property type="molecule type" value="Genomic_DNA"/>
</dbReference>
<comment type="cofactor">
    <cofactor evidence="7">
        <name>Mg(2+)</name>
        <dbReference type="ChEBI" id="CHEBI:18420"/>
    </cofactor>
</comment>
<keyword evidence="11" id="KW-1185">Reference proteome</keyword>
<dbReference type="InterPro" id="IPR005110">
    <property type="entry name" value="MoeA_linker/N"/>
</dbReference>
<dbReference type="Gene3D" id="3.40.980.10">
    <property type="entry name" value="MoaB/Mog-like domain"/>
    <property type="match status" value="1"/>
</dbReference>
<dbReference type="Pfam" id="PF03453">
    <property type="entry name" value="MoeA_N"/>
    <property type="match status" value="1"/>
</dbReference>
<dbReference type="InterPro" id="IPR038987">
    <property type="entry name" value="MoeA-like"/>
</dbReference>
<reference evidence="10 11" key="1">
    <citation type="submission" date="2019-01" db="EMBL/GenBank/DDBJ databases">
        <title>Lactibacter flavus gen. nov., sp. nov., a novel bacterium of the family Propionibacteriaceae isolated from raw milk and dairy products.</title>
        <authorList>
            <person name="Huptas C."/>
            <person name="Wenning M."/>
            <person name="Breitenwieser F."/>
            <person name="Doll E."/>
            <person name="Von Neubeck M."/>
            <person name="Busse H.-J."/>
            <person name="Scherer S."/>
        </authorList>
    </citation>
    <scope>NUCLEOTIDE SEQUENCE [LARGE SCALE GENOMIC DNA]</scope>
    <source>
        <strain evidence="10 11">KCTC 33808</strain>
    </source>
</reference>
<sequence length="449" mass="46915">MALFGRKTTDGDSAADAGPTTDATTDATTASLWRDEEAAATPTRRTLEEQRSFLLDKVGAMRPFGMQIWDVPGLVLCEDIESDLDLPLVTTARVGGWGVRGSDLVGATEQAPKRLFVVDTISVSDGPGRPLVSGAAVEIEEGAIIPEGVDAVVPAAAGRLAEDGYVEIGSEVRLYQNLRRAGSELADGTPLLRAGEVLTPRSVAVLAEVGLDKVLVRPRPRVVVLTVGESLVAPGQALTKPQQRYDSATALITAAARADGATVYPLGIVPSDAAKVKQAISDQQIRADLLVVVGGGELIRDVVDDLGELDEAVVAINRESRVAYAGLGDTRTPLIILPAGVVSSYVAYHALVRPVINKLNDVDPLSAQRLEGRLAERLDAPAGLTQFVPAIRDEGGTVRPVGGADSELAWDLARANVLAVIPEDWDGAAAGSAVQCIVLDDAHTAASAQ</sequence>
<dbReference type="NCBIfam" id="NF045515">
    <property type="entry name" value="Glp_gephyrin"/>
    <property type="match status" value="1"/>
</dbReference>
<dbReference type="Gene3D" id="2.40.340.10">
    <property type="entry name" value="MoeA, C-terminal, domain IV"/>
    <property type="match status" value="1"/>
</dbReference>